<evidence type="ECO:0000256" key="3">
    <source>
        <dbReference type="ARBA" id="ARBA00022989"/>
    </source>
</evidence>
<feature type="domain" description="Amino acid permease/ SLC12A" evidence="6">
    <location>
        <begin position="30"/>
        <end position="403"/>
    </location>
</feature>
<reference evidence="7 8" key="2">
    <citation type="journal article" date="2010" name="J. Bacteriol.">
        <title>Complete genome sequence of Beijerinckia indica subsp. indica.</title>
        <authorList>
            <person name="Tamas I."/>
            <person name="Dedysh S.N."/>
            <person name="Liesack W."/>
            <person name="Stott M.B."/>
            <person name="Alam M."/>
            <person name="Murrell J.C."/>
            <person name="Dunfield P.F."/>
        </authorList>
    </citation>
    <scope>NUCLEOTIDE SEQUENCE [LARGE SCALE GENOMIC DNA]</scope>
    <source>
        <strain evidence="8">ATCC 9039 / DSM 1715 / NCIMB 8712</strain>
    </source>
</reference>
<dbReference type="InterPro" id="IPR004841">
    <property type="entry name" value="AA-permease/SLC12A_dom"/>
</dbReference>
<dbReference type="AlphaFoldDB" id="B2IIS0"/>
<gene>
    <name evidence="7" type="ordered locus">Bind_2530</name>
</gene>
<dbReference type="Gene3D" id="1.20.1740.10">
    <property type="entry name" value="Amino acid/polyamine transporter I"/>
    <property type="match status" value="1"/>
</dbReference>
<feature type="transmembrane region" description="Helical" evidence="5">
    <location>
        <begin position="283"/>
        <end position="309"/>
    </location>
</feature>
<evidence type="ECO:0000256" key="5">
    <source>
        <dbReference type="SAM" id="Phobius"/>
    </source>
</evidence>
<feature type="transmembrane region" description="Helical" evidence="5">
    <location>
        <begin position="56"/>
        <end position="80"/>
    </location>
</feature>
<feature type="transmembrane region" description="Helical" evidence="5">
    <location>
        <begin position="100"/>
        <end position="124"/>
    </location>
</feature>
<dbReference type="InterPro" id="IPR050367">
    <property type="entry name" value="APC_superfamily"/>
</dbReference>
<dbReference type="Pfam" id="PF00324">
    <property type="entry name" value="AA_permease"/>
    <property type="match status" value="1"/>
</dbReference>
<accession>B2IIS0</accession>
<dbReference type="PANTHER" id="PTHR42770">
    <property type="entry name" value="AMINO ACID TRANSPORTER-RELATED"/>
    <property type="match status" value="1"/>
</dbReference>
<dbReference type="RefSeq" id="WP_012385485.1">
    <property type="nucleotide sequence ID" value="NC_010581.1"/>
</dbReference>
<feature type="transmembrane region" description="Helical" evidence="5">
    <location>
        <begin position="196"/>
        <end position="214"/>
    </location>
</feature>
<keyword evidence="2 5" id="KW-0812">Transmembrane</keyword>
<dbReference type="HOGENOM" id="CLU_007946_15_12_5"/>
<dbReference type="STRING" id="395963.Bind_2530"/>
<dbReference type="OrthoDB" id="9762947at2"/>
<reference evidence="8" key="1">
    <citation type="submission" date="2008-03" db="EMBL/GenBank/DDBJ databases">
        <title>Complete sequence of chromosome of Beijerinckia indica subsp. indica ATCC 9039.</title>
        <authorList>
            <consortium name="US DOE Joint Genome Institute"/>
            <person name="Copeland A."/>
            <person name="Lucas S."/>
            <person name="Lapidus A."/>
            <person name="Glavina del Rio T."/>
            <person name="Dalin E."/>
            <person name="Tice H."/>
            <person name="Bruce D."/>
            <person name="Goodwin L."/>
            <person name="Pitluck S."/>
            <person name="LaButti K."/>
            <person name="Schmutz J."/>
            <person name="Larimer F."/>
            <person name="Land M."/>
            <person name="Hauser L."/>
            <person name="Kyrpides N."/>
            <person name="Mikhailova N."/>
            <person name="Dunfield P.F."/>
            <person name="Dedysh S.N."/>
            <person name="Liesack W."/>
            <person name="Saw J.H."/>
            <person name="Alam M."/>
            <person name="Chen Y."/>
            <person name="Murrell J.C."/>
            <person name="Richardson P."/>
        </authorList>
    </citation>
    <scope>NUCLEOTIDE SEQUENCE [LARGE SCALE GENOMIC DNA]</scope>
    <source>
        <strain evidence="8">ATCC 9039 / DSM 1715 / NCIMB 8712</strain>
    </source>
</reference>
<proteinExistence type="predicted"/>
<evidence type="ECO:0000259" key="6">
    <source>
        <dbReference type="Pfam" id="PF00324"/>
    </source>
</evidence>
<feature type="transmembrane region" description="Helical" evidence="5">
    <location>
        <begin position="330"/>
        <end position="349"/>
    </location>
</feature>
<keyword evidence="8" id="KW-1185">Reference proteome</keyword>
<dbReference type="EMBL" id="CP001016">
    <property type="protein sequence ID" value="ACB96132.1"/>
    <property type="molecule type" value="Genomic_DNA"/>
</dbReference>
<comment type="subcellular location">
    <subcellularLocation>
        <location evidence="1">Membrane</location>
        <topology evidence="1">Multi-pass membrane protein</topology>
    </subcellularLocation>
</comment>
<dbReference type="GO" id="GO:0055085">
    <property type="term" value="P:transmembrane transport"/>
    <property type="evidence" value="ECO:0007669"/>
    <property type="project" value="InterPro"/>
</dbReference>
<name>B2IIS0_BEII9</name>
<feature type="transmembrane region" description="Helical" evidence="5">
    <location>
        <begin position="355"/>
        <end position="374"/>
    </location>
</feature>
<keyword evidence="4 5" id="KW-0472">Membrane</keyword>
<dbReference type="eggNOG" id="COG0531">
    <property type="taxonomic scope" value="Bacteria"/>
</dbReference>
<feature type="transmembrane region" description="Helical" evidence="5">
    <location>
        <begin position="235"/>
        <end position="259"/>
    </location>
</feature>
<organism evidence="7 8">
    <name type="scientific">Beijerinckia indica subsp. indica (strain ATCC 9039 / DSM 1715 / NCIMB 8712)</name>
    <dbReference type="NCBI Taxonomy" id="395963"/>
    <lineage>
        <taxon>Bacteria</taxon>
        <taxon>Pseudomonadati</taxon>
        <taxon>Pseudomonadota</taxon>
        <taxon>Alphaproteobacteria</taxon>
        <taxon>Hyphomicrobiales</taxon>
        <taxon>Beijerinckiaceae</taxon>
        <taxon>Beijerinckia</taxon>
    </lineage>
</organism>
<keyword evidence="3 5" id="KW-1133">Transmembrane helix</keyword>
<feature type="transmembrane region" description="Helical" evidence="5">
    <location>
        <begin position="161"/>
        <end position="184"/>
    </location>
</feature>
<dbReference type="Proteomes" id="UP000001695">
    <property type="component" value="Chromosome"/>
</dbReference>
<dbReference type="GO" id="GO:0016020">
    <property type="term" value="C:membrane"/>
    <property type="evidence" value="ECO:0007669"/>
    <property type="project" value="UniProtKB-SubCell"/>
</dbReference>
<evidence type="ECO:0000256" key="1">
    <source>
        <dbReference type="ARBA" id="ARBA00004141"/>
    </source>
</evidence>
<protein>
    <submittedName>
        <fullName evidence="7">Amino acid permease-associated region</fullName>
    </submittedName>
</protein>
<dbReference type="KEGG" id="bid:Bind_2530"/>
<sequence length="449" mass="47658">MRRNKYLAQAGSANKPSNGSAHLLGRTAATLMTAGMIIGTGIFGALGATAEHAGGALLLAMIPGGLVCLATGISGAELGVNFPRHGGAFIWARAFHRDTLAFIAGCSYIGQGIVGISVVSLAFATYSEQLFPHLPLHPTAGAIVLVVIMTNSFGISFTSKVIIGLMLAIVTLLAIFVSFSAPHVNAVYLTPVFDKGLLGFMTGAAIFFWAWDGFMRTAIMAGEMKDPRRTIPFSILGGIAIAAIVYCAVGTTTIGLLGAQEMASDDVPLFKAAVRAIGPTGGMIILVAAWMASISELVSDLLSVSRVVFAMGEARELPKWFGEMHPHYNVPRHAVLAIGLSVFIVVLIFDLREVLPLASFYLLIWFAVTHYAALQLTKKQRLASPFFSWFGLAGCFVLLFFIPPFALIIGTATLALAIGARLTVRVSPARLRRLRRALCRGSTAQNGDS</sequence>
<feature type="transmembrane region" description="Helical" evidence="5">
    <location>
        <begin position="28"/>
        <end position="50"/>
    </location>
</feature>
<evidence type="ECO:0000256" key="4">
    <source>
        <dbReference type="ARBA" id="ARBA00023136"/>
    </source>
</evidence>
<evidence type="ECO:0000256" key="2">
    <source>
        <dbReference type="ARBA" id="ARBA00022692"/>
    </source>
</evidence>
<evidence type="ECO:0000313" key="8">
    <source>
        <dbReference type="Proteomes" id="UP000001695"/>
    </source>
</evidence>
<evidence type="ECO:0000313" key="7">
    <source>
        <dbReference type="EMBL" id="ACB96132.1"/>
    </source>
</evidence>
<dbReference type="PIRSF" id="PIRSF006060">
    <property type="entry name" value="AA_transporter"/>
    <property type="match status" value="1"/>
</dbReference>
<dbReference type="PANTHER" id="PTHR42770:SF7">
    <property type="entry name" value="MEMBRANE PROTEIN"/>
    <property type="match status" value="1"/>
</dbReference>
<feature type="transmembrane region" description="Helical" evidence="5">
    <location>
        <begin position="136"/>
        <end position="154"/>
    </location>
</feature>
<feature type="transmembrane region" description="Helical" evidence="5">
    <location>
        <begin position="386"/>
        <end position="402"/>
    </location>
</feature>